<evidence type="ECO:0000256" key="4">
    <source>
        <dbReference type="ARBA" id="ARBA00022730"/>
    </source>
</evidence>
<evidence type="ECO:0000256" key="2">
    <source>
        <dbReference type="ARBA" id="ARBA00010254"/>
    </source>
</evidence>
<evidence type="ECO:0000256" key="3">
    <source>
        <dbReference type="ARBA" id="ARBA00011458"/>
    </source>
</evidence>
<gene>
    <name evidence="8" type="primary">rpsQ</name>
    <name evidence="10" type="ORF">BHQ21_23035</name>
</gene>
<dbReference type="Proteomes" id="UP000094224">
    <property type="component" value="Unassembled WGS sequence"/>
</dbReference>
<evidence type="ECO:0000256" key="8">
    <source>
        <dbReference type="HAMAP-Rule" id="MF_01345"/>
    </source>
</evidence>
<sequence>MAEAKAASKAAPQGGTSKEKGPQRTPANPKARGRRKTRIGYVVSDKMQKTIVVELEDRTRHSLYGKIIRTTKKVKAHDEDSVAGIGDRVALMETRPMSATKRWRLVEVLEKAK</sequence>
<name>A0A1E3SHX4_9MYCO</name>
<dbReference type="NCBIfam" id="NF004123">
    <property type="entry name" value="PRK05610.1"/>
    <property type="match status" value="1"/>
</dbReference>
<dbReference type="InterPro" id="IPR019984">
    <property type="entry name" value="Ribosomal_uS17_bact/chlr"/>
</dbReference>
<dbReference type="GO" id="GO:0006412">
    <property type="term" value="P:translation"/>
    <property type="evidence" value="ECO:0007669"/>
    <property type="project" value="UniProtKB-UniRule"/>
</dbReference>
<feature type="compositionally biased region" description="Low complexity" evidence="9">
    <location>
        <begin position="1"/>
        <end position="11"/>
    </location>
</feature>
<accession>A0A1E3SHX4</accession>
<dbReference type="GO" id="GO:0022627">
    <property type="term" value="C:cytosolic small ribosomal subunit"/>
    <property type="evidence" value="ECO:0007669"/>
    <property type="project" value="UniProtKB-UniRule"/>
</dbReference>
<proteinExistence type="inferred from homology"/>
<comment type="subunit">
    <text evidence="3 8">Part of the 30S ribosomal subunit.</text>
</comment>
<keyword evidence="5 8" id="KW-0694">RNA-binding</keyword>
<dbReference type="NCBIfam" id="TIGR03635">
    <property type="entry name" value="uS17_bact"/>
    <property type="match status" value="1"/>
</dbReference>
<dbReference type="PANTHER" id="PTHR10744">
    <property type="entry name" value="40S RIBOSOMAL PROTEIN S11 FAMILY MEMBER"/>
    <property type="match status" value="1"/>
</dbReference>
<feature type="region of interest" description="Disordered" evidence="9">
    <location>
        <begin position="1"/>
        <end position="38"/>
    </location>
</feature>
<comment type="caution">
    <text evidence="10">The sequence shown here is derived from an EMBL/GenBank/DDBJ whole genome shotgun (WGS) entry which is preliminary data.</text>
</comment>
<dbReference type="EMBL" id="MIHC01000054">
    <property type="protein sequence ID" value="ODR01764.1"/>
    <property type="molecule type" value="Genomic_DNA"/>
</dbReference>
<dbReference type="SUPFAM" id="SSF50249">
    <property type="entry name" value="Nucleic acid-binding proteins"/>
    <property type="match status" value="1"/>
</dbReference>
<dbReference type="HAMAP" id="MF_01345_B">
    <property type="entry name" value="Ribosomal_uS17_B"/>
    <property type="match status" value="1"/>
</dbReference>
<dbReference type="InterPro" id="IPR000266">
    <property type="entry name" value="Ribosomal_uS17"/>
</dbReference>
<evidence type="ECO:0000313" key="11">
    <source>
        <dbReference type="Proteomes" id="UP000094224"/>
    </source>
</evidence>
<dbReference type="AlphaFoldDB" id="A0A1E3SHX4"/>
<dbReference type="GO" id="GO:0019843">
    <property type="term" value="F:rRNA binding"/>
    <property type="evidence" value="ECO:0007669"/>
    <property type="project" value="UniProtKB-UniRule"/>
</dbReference>
<evidence type="ECO:0000256" key="6">
    <source>
        <dbReference type="ARBA" id="ARBA00022980"/>
    </source>
</evidence>
<dbReference type="FunFam" id="2.40.50.140:FF:000026">
    <property type="entry name" value="30S ribosomal protein S17"/>
    <property type="match status" value="1"/>
</dbReference>
<dbReference type="CDD" id="cd00364">
    <property type="entry name" value="Ribosomal_uS17"/>
    <property type="match status" value="1"/>
</dbReference>
<evidence type="ECO:0000256" key="7">
    <source>
        <dbReference type="ARBA" id="ARBA00023274"/>
    </source>
</evidence>
<dbReference type="PRINTS" id="PR00973">
    <property type="entry name" value="RIBOSOMALS17"/>
</dbReference>
<organism evidence="10 11">
    <name type="scientific">Mycobacterium sherrisii</name>
    <dbReference type="NCBI Taxonomy" id="243061"/>
    <lineage>
        <taxon>Bacteria</taxon>
        <taxon>Bacillati</taxon>
        <taxon>Actinomycetota</taxon>
        <taxon>Actinomycetes</taxon>
        <taxon>Mycobacteriales</taxon>
        <taxon>Mycobacteriaceae</taxon>
        <taxon>Mycobacterium</taxon>
        <taxon>Mycobacterium simiae complex</taxon>
    </lineage>
</organism>
<keyword evidence="11" id="KW-1185">Reference proteome</keyword>
<keyword evidence="6 8" id="KW-0689">Ribosomal protein</keyword>
<dbReference type="GO" id="GO:0003735">
    <property type="term" value="F:structural constituent of ribosome"/>
    <property type="evidence" value="ECO:0007669"/>
    <property type="project" value="UniProtKB-UniRule"/>
</dbReference>
<dbReference type="Pfam" id="PF00366">
    <property type="entry name" value="Ribosomal_S17"/>
    <property type="match status" value="1"/>
</dbReference>
<comment type="function">
    <text evidence="1 8">One of the primary rRNA binding proteins, it binds specifically to the 5'-end of 16S ribosomal RNA.</text>
</comment>
<evidence type="ECO:0000256" key="1">
    <source>
        <dbReference type="ARBA" id="ARBA00002932"/>
    </source>
</evidence>
<evidence type="ECO:0000313" key="10">
    <source>
        <dbReference type="EMBL" id="ODR01764.1"/>
    </source>
</evidence>
<dbReference type="PANTHER" id="PTHR10744:SF1">
    <property type="entry name" value="SMALL RIBOSOMAL SUBUNIT PROTEIN US17M"/>
    <property type="match status" value="1"/>
</dbReference>
<comment type="similarity">
    <text evidence="2 8">Belongs to the universal ribosomal protein uS17 family.</text>
</comment>
<keyword evidence="7 8" id="KW-0687">Ribonucleoprotein</keyword>
<dbReference type="InterPro" id="IPR012340">
    <property type="entry name" value="NA-bd_OB-fold"/>
</dbReference>
<dbReference type="Gene3D" id="2.40.50.140">
    <property type="entry name" value="Nucleic acid-binding proteins"/>
    <property type="match status" value="1"/>
</dbReference>
<evidence type="ECO:0000256" key="5">
    <source>
        <dbReference type="ARBA" id="ARBA00022884"/>
    </source>
</evidence>
<keyword evidence="4 8" id="KW-0699">rRNA-binding</keyword>
<evidence type="ECO:0000256" key="9">
    <source>
        <dbReference type="SAM" id="MobiDB-lite"/>
    </source>
</evidence>
<protein>
    <recommendedName>
        <fullName evidence="8">Small ribosomal subunit protein uS17</fullName>
    </recommendedName>
</protein>
<reference evidence="11" key="1">
    <citation type="submission" date="2016-09" db="EMBL/GenBank/DDBJ databases">
        <authorList>
            <person name="Greninger A.L."/>
            <person name="Jerome K.R."/>
            <person name="Mcnair B."/>
            <person name="Wallis C."/>
            <person name="Fang F."/>
        </authorList>
    </citation>
    <scope>NUCLEOTIDE SEQUENCE [LARGE SCALE GENOMIC DNA]</scope>
    <source>
        <strain evidence="11">BC1_M4</strain>
    </source>
</reference>
<dbReference type="STRING" id="243061.AWC25_19255"/>